<accession>A0A345HZE4</accession>
<protein>
    <submittedName>
        <fullName evidence="2">SDR family NAD(P)-dependent oxidoreductase</fullName>
    </submittedName>
</protein>
<evidence type="ECO:0000313" key="3">
    <source>
        <dbReference type="Proteomes" id="UP000253868"/>
    </source>
</evidence>
<dbReference type="SUPFAM" id="SSF51735">
    <property type="entry name" value="NAD(P)-binding Rossmann-fold domains"/>
    <property type="match status" value="1"/>
</dbReference>
<dbReference type="PANTHER" id="PTHR43162">
    <property type="match status" value="1"/>
</dbReference>
<gene>
    <name evidence="2" type="ORF">DVK44_34910</name>
</gene>
<keyword evidence="3" id="KW-1185">Reference proteome</keyword>
<evidence type="ECO:0000259" key="1">
    <source>
        <dbReference type="Pfam" id="PF13460"/>
    </source>
</evidence>
<dbReference type="InterPro" id="IPR016040">
    <property type="entry name" value="NAD(P)-bd_dom"/>
</dbReference>
<dbReference type="EMBL" id="CP031194">
    <property type="protein sequence ID" value="AXG82068.1"/>
    <property type="molecule type" value="Genomic_DNA"/>
</dbReference>
<proteinExistence type="predicted"/>
<organism evidence="2 3">
    <name type="scientific">Streptomyces paludis</name>
    <dbReference type="NCBI Taxonomy" id="2282738"/>
    <lineage>
        <taxon>Bacteria</taxon>
        <taxon>Bacillati</taxon>
        <taxon>Actinomycetota</taxon>
        <taxon>Actinomycetes</taxon>
        <taxon>Kitasatosporales</taxon>
        <taxon>Streptomycetaceae</taxon>
        <taxon>Streptomyces</taxon>
    </lineage>
</organism>
<dbReference type="Gene3D" id="3.90.25.10">
    <property type="entry name" value="UDP-galactose 4-epimerase, domain 1"/>
    <property type="match status" value="1"/>
</dbReference>
<reference evidence="3" key="1">
    <citation type="submission" date="2018-07" db="EMBL/GenBank/DDBJ databases">
        <authorList>
            <person name="Zhao J."/>
        </authorList>
    </citation>
    <scope>NUCLEOTIDE SEQUENCE [LARGE SCALE GENOMIC DNA]</scope>
    <source>
        <strain evidence="3">GSSD-12</strain>
    </source>
</reference>
<dbReference type="InterPro" id="IPR051604">
    <property type="entry name" value="Ergot_Alk_Oxidoreductase"/>
</dbReference>
<dbReference type="AlphaFoldDB" id="A0A345HZE4"/>
<dbReference type="OrthoDB" id="116343at2"/>
<name>A0A345HZE4_9ACTN</name>
<dbReference type="Gene3D" id="3.40.50.720">
    <property type="entry name" value="NAD(P)-binding Rossmann-like Domain"/>
    <property type="match status" value="1"/>
</dbReference>
<dbReference type="KEGG" id="spad:DVK44_34910"/>
<dbReference type="RefSeq" id="WP_114664608.1">
    <property type="nucleotide sequence ID" value="NZ_CP031194.1"/>
</dbReference>
<dbReference type="InterPro" id="IPR036291">
    <property type="entry name" value="NAD(P)-bd_dom_sf"/>
</dbReference>
<dbReference type="Proteomes" id="UP000253868">
    <property type="component" value="Chromosome"/>
</dbReference>
<sequence length="286" mass="29836">MILLTGVTGTVGGLVARRLRTGEPVRLLARDPRRAAALAGPGTEVVGGDFGDATSLSAALTGVRAALLVTADPLAPEHDERFAAAARARGVRHVVKLSARAVAEPDATDLITRWQRSCEEVLRASGIGCTFLRPRSFMSNTLGWARSIRAEGVVRVFDGASANATVDPRDIADAAALSLTGPAPGAPGRAHALTGPAALGAAEQLAVLSDVLNRPLRLEPLDRDQAHRALLARFPAPVADALMESAVRQGTGAKAGVEPDLTRLLGRPATPYRVWARDHARAFGAL</sequence>
<feature type="domain" description="NAD(P)-binding" evidence="1">
    <location>
        <begin position="6"/>
        <end position="177"/>
    </location>
</feature>
<evidence type="ECO:0000313" key="2">
    <source>
        <dbReference type="EMBL" id="AXG82068.1"/>
    </source>
</evidence>
<dbReference type="PANTHER" id="PTHR43162:SF1">
    <property type="entry name" value="PRESTALK A DIFFERENTIATION PROTEIN A"/>
    <property type="match status" value="1"/>
</dbReference>
<dbReference type="Pfam" id="PF13460">
    <property type="entry name" value="NAD_binding_10"/>
    <property type="match status" value="1"/>
</dbReference>